<dbReference type="InterPro" id="IPR002696">
    <property type="entry name" value="Membr_insert_effic_factor_YidD"/>
</dbReference>
<dbReference type="PANTHER" id="PTHR33383">
    <property type="entry name" value="MEMBRANE PROTEIN INSERTION EFFICIENCY FACTOR-RELATED"/>
    <property type="match status" value="1"/>
</dbReference>
<evidence type="ECO:0000313" key="3">
    <source>
        <dbReference type="EMBL" id="HEB96290.1"/>
    </source>
</evidence>
<dbReference type="Proteomes" id="UP000886251">
    <property type="component" value="Unassembled WGS sequence"/>
</dbReference>
<dbReference type="Pfam" id="PF01809">
    <property type="entry name" value="YidD"/>
    <property type="match status" value="1"/>
</dbReference>
<dbReference type="GO" id="GO:0005886">
    <property type="term" value="C:plasma membrane"/>
    <property type="evidence" value="ECO:0007669"/>
    <property type="project" value="UniProtKB-SubCell"/>
</dbReference>
<keyword evidence="1" id="KW-0472">Membrane</keyword>
<evidence type="ECO:0000256" key="1">
    <source>
        <dbReference type="HAMAP-Rule" id="MF_00386"/>
    </source>
</evidence>
<dbReference type="SMART" id="SM01234">
    <property type="entry name" value="Haemolytic"/>
    <property type="match status" value="1"/>
</dbReference>
<dbReference type="AlphaFoldDB" id="A0A831W8W3"/>
<comment type="caution">
    <text evidence="3">The sequence shown here is derived from an EMBL/GenBank/DDBJ whole genome shotgun (WGS) entry which is preliminary data.</text>
</comment>
<dbReference type="PANTHER" id="PTHR33383:SF1">
    <property type="entry name" value="MEMBRANE PROTEIN INSERTION EFFICIENCY FACTOR-RELATED"/>
    <property type="match status" value="1"/>
</dbReference>
<organism evidence="3">
    <name type="scientific">Sedimenticola thiotaurini</name>
    <dbReference type="NCBI Taxonomy" id="1543721"/>
    <lineage>
        <taxon>Bacteria</taxon>
        <taxon>Pseudomonadati</taxon>
        <taxon>Pseudomonadota</taxon>
        <taxon>Gammaproteobacteria</taxon>
        <taxon>Chromatiales</taxon>
        <taxon>Sedimenticolaceae</taxon>
        <taxon>Sedimenticola</taxon>
    </lineage>
</organism>
<reference evidence="3" key="1">
    <citation type="journal article" date="2020" name="mSystems">
        <title>Genome- and Community-Level Interaction Insights into Carbon Utilization and Element Cycling Functions of Hydrothermarchaeota in Hydrothermal Sediment.</title>
        <authorList>
            <person name="Zhou Z."/>
            <person name="Liu Y."/>
            <person name="Xu W."/>
            <person name="Pan J."/>
            <person name="Luo Z.H."/>
            <person name="Li M."/>
        </authorList>
    </citation>
    <scope>NUCLEOTIDE SEQUENCE [LARGE SCALE GENOMIC DNA]</scope>
    <source>
        <strain evidence="3">HyVt-443</strain>
    </source>
</reference>
<protein>
    <recommendedName>
        <fullName evidence="1">Putative membrane protein insertion efficiency factor</fullName>
    </recommendedName>
</protein>
<proteinExistence type="inferred from homology"/>
<comment type="function">
    <text evidence="1">Could be involved in insertion of integral membrane proteins into the membrane.</text>
</comment>
<dbReference type="NCBIfam" id="TIGR00278">
    <property type="entry name" value="membrane protein insertion efficiency factor YidD"/>
    <property type="match status" value="1"/>
</dbReference>
<name>A0A831W8W3_9GAMM</name>
<feature type="region of interest" description="Disordered" evidence="2">
    <location>
        <begin position="61"/>
        <end position="83"/>
    </location>
</feature>
<evidence type="ECO:0000256" key="2">
    <source>
        <dbReference type="SAM" id="MobiDB-lite"/>
    </source>
</evidence>
<accession>A0A831W8W3</accession>
<dbReference type="HAMAP" id="MF_00386">
    <property type="entry name" value="UPF0161_YidD"/>
    <property type="match status" value="1"/>
</dbReference>
<comment type="similarity">
    <text evidence="1">Belongs to the UPF0161 family.</text>
</comment>
<sequence>MKRLLLWLIRGYGYLISPLLGNNCRYYPSCSDYTREAIERFGALRGLWLGIRRISRCHPFHEGGYDPVPDDPRGCDHDHDGKR</sequence>
<dbReference type="EMBL" id="DRKP01000085">
    <property type="protein sequence ID" value="HEB96290.1"/>
    <property type="molecule type" value="Genomic_DNA"/>
</dbReference>
<comment type="subcellular location">
    <subcellularLocation>
        <location evidence="1">Cell membrane</location>
        <topology evidence="1">Peripheral membrane protein</topology>
        <orientation evidence="1">Cytoplasmic side</orientation>
    </subcellularLocation>
</comment>
<gene>
    <name evidence="3" type="primary">yidD</name>
    <name evidence="3" type="ORF">ENI96_07650</name>
</gene>
<keyword evidence="1" id="KW-1003">Cell membrane</keyword>